<dbReference type="InterPro" id="IPR036291">
    <property type="entry name" value="NAD(P)-bd_dom_sf"/>
</dbReference>
<evidence type="ECO:0000256" key="1">
    <source>
        <dbReference type="ARBA" id="ARBA00006484"/>
    </source>
</evidence>
<keyword evidence="4" id="KW-1185">Reference proteome</keyword>
<name>A0A285U7I1_9BACL</name>
<dbReference type="AlphaFoldDB" id="A0A285U7I1"/>
<keyword evidence="2" id="KW-0560">Oxidoreductase</keyword>
<dbReference type="OrthoDB" id="9809821at2"/>
<gene>
    <name evidence="3" type="ORF">SAMN05877842_103161</name>
</gene>
<dbReference type="PANTHER" id="PTHR24320">
    <property type="entry name" value="RETINOL DEHYDROGENASE"/>
    <property type="match status" value="1"/>
</dbReference>
<dbReference type="Gene3D" id="3.40.50.720">
    <property type="entry name" value="NAD(P)-binding Rossmann-like Domain"/>
    <property type="match status" value="1"/>
</dbReference>
<dbReference type="RefSeq" id="WP_097148801.1">
    <property type="nucleotide sequence ID" value="NZ_OBQC01000003.1"/>
</dbReference>
<dbReference type="SUPFAM" id="SSF51735">
    <property type="entry name" value="NAD(P)-binding Rossmann-fold domains"/>
    <property type="match status" value="1"/>
</dbReference>
<accession>A0A285U7I1</accession>
<dbReference type="InterPro" id="IPR002347">
    <property type="entry name" value="SDR_fam"/>
</dbReference>
<dbReference type="Pfam" id="PF00106">
    <property type="entry name" value="adh_short"/>
    <property type="match status" value="1"/>
</dbReference>
<dbReference type="Proteomes" id="UP000219252">
    <property type="component" value="Unassembled WGS sequence"/>
</dbReference>
<sequence>MAWTIDDMDQQTGKTVVITGAHQGYGYYASLAFAEKGANVVLAVPDLSRGRSVQEKITTIIPDAKLELMYLDLQDLSSIKSFVKEYKDNYKTLSILILNETIQSPQFEKTKEGFESQFGVNYLGHFALTGLLLDLLKVTPNSRVISIGNDIPKKTKLAFGHFKGSNKYNRDKFYIQSKLANMLFAKHLDEKFKQYNIQSLSICCKPLMSSKTEDSKRSMSRLAKLKSKGKDLKIDKKKGVLPILYAASYRGFSGGEYISLSKKSKNKLETPAESSSFIYMYDENVAHNLWQLSEKLCGVTYKF</sequence>
<dbReference type="PANTHER" id="PTHR24320:SF148">
    <property type="entry name" value="NAD(P)-BINDING ROSSMANN-FOLD SUPERFAMILY PROTEIN"/>
    <property type="match status" value="1"/>
</dbReference>
<dbReference type="EMBL" id="OBQC01000003">
    <property type="protein sequence ID" value="SOC37358.1"/>
    <property type="molecule type" value="Genomic_DNA"/>
</dbReference>
<evidence type="ECO:0000256" key="2">
    <source>
        <dbReference type="ARBA" id="ARBA00023002"/>
    </source>
</evidence>
<evidence type="ECO:0000313" key="3">
    <source>
        <dbReference type="EMBL" id="SOC37358.1"/>
    </source>
</evidence>
<comment type="similarity">
    <text evidence="1">Belongs to the short-chain dehydrogenases/reductases (SDR) family.</text>
</comment>
<organism evidence="3 4">
    <name type="scientific">Ureibacillus acetophenoni</name>
    <dbReference type="NCBI Taxonomy" id="614649"/>
    <lineage>
        <taxon>Bacteria</taxon>
        <taxon>Bacillati</taxon>
        <taxon>Bacillota</taxon>
        <taxon>Bacilli</taxon>
        <taxon>Bacillales</taxon>
        <taxon>Caryophanaceae</taxon>
        <taxon>Ureibacillus</taxon>
    </lineage>
</organism>
<proteinExistence type="inferred from homology"/>
<evidence type="ECO:0000313" key="4">
    <source>
        <dbReference type="Proteomes" id="UP000219252"/>
    </source>
</evidence>
<protein>
    <submittedName>
        <fullName evidence="3">NAD(P)-dependent dehydrogenase (Short-subunit alcohol dehydrogenase family)</fullName>
    </submittedName>
</protein>
<reference evidence="4" key="1">
    <citation type="submission" date="2017-08" db="EMBL/GenBank/DDBJ databases">
        <authorList>
            <person name="Varghese N."/>
            <person name="Submissions S."/>
        </authorList>
    </citation>
    <scope>NUCLEOTIDE SEQUENCE [LARGE SCALE GENOMIC DNA]</scope>
    <source>
        <strain evidence="4">JC23</strain>
    </source>
</reference>
<dbReference type="GO" id="GO:0016491">
    <property type="term" value="F:oxidoreductase activity"/>
    <property type="evidence" value="ECO:0007669"/>
    <property type="project" value="UniProtKB-KW"/>
</dbReference>